<reference evidence="9 10" key="1">
    <citation type="submission" date="2019-02" db="EMBL/GenBank/DDBJ databases">
        <title>Pedobacter sp. RP-1-14 sp. nov., isolated from Arctic soil.</title>
        <authorList>
            <person name="Dahal R.H."/>
        </authorList>
    </citation>
    <scope>NUCLEOTIDE SEQUENCE [LARGE SCALE GENOMIC DNA]</scope>
    <source>
        <strain evidence="9 10">RP-1-14</strain>
    </source>
</reference>
<dbReference type="Pfam" id="PF00140">
    <property type="entry name" value="Sigma70_r1_2"/>
    <property type="match status" value="1"/>
</dbReference>
<evidence type="ECO:0000259" key="5">
    <source>
        <dbReference type="Pfam" id="PF00140"/>
    </source>
</evidence>
<dbReference type="Gene3D" id="1.10.601.10">
    <property type="entry name" value="RNA Polymerase Primary Sigma Factor"/>
    <property type="match status" value="1"/>
</dbReference>
<dbReference type="SUPFAM" id="SSF88659">
    <property type="entry name" value="Sigma3 and sigma4 domains of RNA polymerase sigma factors"/>
    <property type="match status" value="2"/>
</dbReference>
<evidence type="ECO:0000259" key="8">
    <source>
        <dbReference type="Pfam" id="PF04545"/>
    </source>
</evidence>
<feature type="domain" description="RNA polymerase sigma-70 region 4" evidence="8">
    <location>
        <begin position="224"/>
        <end position="277"/>
    </location>
</feature>
<dbReference type="OrthoDB" id="9809557at2"/>
<dbReference type="Gene3D" id="1.10.10.10">
    <property type="entry name" value="Winged helix-like DNA-binding domain superfamily/Winged helix DNA-binding domain"/>
    <property type="match status" value="2"/>
</dbReference>
<dbReference type="EMBL" id="SJSL01000001">
    <property type="protein sequence ID" value="TCD03831.1"/>
    <property type="molecule type" value="Genomic_DNA"/>
</dbReference>
<dbReference type="InterPro" id="IPR007624">
    <property type="entry name" value="RNA_pol_sigma70_r3"/>
</dbReference>
<dbReference type="Proteomes" id="UP000293347">
    <property type="component" value="Unassembled WGS sequence"/>
</dbReference>
<accession>A0A4R0NRS9</accession>
<feature type="domain" description="RNA polymerase sigma-70 region 2" evidence="7">
    <location>
        <begin position="54"/>
        <end position="120"/>
    </location>
</feature>
<comment type="caution">
    <text evidence="9">The sequence shown here is derived from an EMBL/GenBank/DDBJ whole genome shotgun (WGS) entry which is preliminary data.</text>
</comment>
<dbReference type="InterPro" id="IPR014284">
    <property type="entry name" value="RNA_pol_sigma-70_dom"/>
</dbReference>
<evidence type="ECO:0000256" key="1">
    <source>
        <dbReference type="ARBA" id="ARBA00023015"/>
    </source>
</evidence>
<evidence type="ECO:0000259" key="7">
    <source>
        <dbReference type="Pfam" id="PF04542"/>
    </source>
</evidence>
<evidence type="ECO:0000313" key="9">
    <source>
        <dbReference type="EMBL" id="TCD03831.1"/>
    </source>
</evidence>
<dbReference type="InterPro" id="IPR013325">
    <property type="entry name" value="RNA_pol_sigma_r2"/>
</dbReference>
<dbReference type="Pfam" id="PF04545">
    <property type="entry name" value="Sigma70_r4"/>
    <property type="match status" value="1"/>
</dbReference>
<proteinExistence type="predicted"/>
<gene>
    <name evidence="9" type="ORF">EZ437_07735</name>
</gene>
<keyword evidence="3" id="KW-0238">DNA-binding</keyword>
<dbReference type="PANTHER" id="PTHR30603:SF47">
    <property type="entry name" value="RNA POLYMERASE SIGMA FACTOR SIGD, CHLOROPLASTIC"/>
    <property type="match status" value="1"/>
</dbReference>
<evidence type="ECO:0000256" key="3">
    <source>
        <dbReference type="ARBA" id="ARBA00023125"/>
    </source>
</evidence>
<dbReference type="PRINTS" id="PR00046">
    <property type="entry name" value="SIGMA70FCT"/>
</dbReference>
<dbReference type="PANTHER" id="PTHR30603">
    <property type="entry name" value="RNA POLYMERASE SIGMA FACTOR RPO"/>
    <property type="match status" value="1"/>
</dbReference>
<keyword evidence="1" id="KW-0805">Transcription regulation</keyword>
<protein>
    <submittedName>
        <fullName evidence="9">RNA polymerase sigma factor RpoD/SigA</fullName>
    </submittedName>
</protein>
<dbReference type="AlphaFoldDB" id="A0A4R0NRS9"/>
<keyword evidence="2" id="KW-0731">Sigma factor</keyword>
<dbReference type="InterPro" id="IPR007630">
    <property type="entry name" value="RNA_pol_sigma70_r4"/>
</dbReference>
<dbReference type="GO" id="GO:0016987">
    <property type="term" value="F:sigma factor activity"/>
    <property type="evidence" value="ECO:0007669"/>
    <property type="project" value="UniProtKB-KW"/>
</dbReference>
<dbReference type="InterPro" id="IPR009042">
    <property type="entry name" value="RNA_pol_sigma70_r1_2"/>
</dbReference>
<evidence type="ECO:0000313" key="10">
    <source>
        <dbReference type="Proteomes" id="UP000293347"/>
    </source>
</evidence>
<dbReference type="InterPro" id="IPR000943">
    <property type="entry name" value="RNA_pol_sigma70"/>
</dbReference>
<dbReference type="NCBIfam" id="TIGR02937">
    <property type="entry name" value="sigma70-ECF"/>
    <property type="match status" value="1"/>
</dbReference>
<feature type="domain" description="RNA polymerase sigma-70 region 1.2" evidence="5">
    <location>
        <begin position="17"/>
        <end position="49"/>
    </location>
</feature>
<dbReference type="InterPro" id="IPR050239">
    <property type="entry name" value="Sigma-70_RNA_pol_init_factors"/>
</dbReference>
<keyword evidence="10" id="KW-1185">Reference proteome</keyword>
<organism evidence="9 10">
    <name type="scientific">Pedobacter psychroterrae</name>
    <dbReference type="NCBI Taxonomy" id="2530453"/>
    <lineage>
        <taxon>Bacteria</taxon>
        <taxon>Pseudomonadati</taxon>
        <taxon>Bacteroidota</taxon>
        <taxon>Sphingobacteriia</taxon>
        <taxon>Sphingobacteriales</taxon>
        <taxon>Sphingobacteriaceae</taxon>
        <taxon>Pedobacter</taxon>
    </lineage>
</organism>
<dbReference type="InterPro" id="IPR007627">
    <property type="entry name" value="RNA_pol_sigma70_r2"/>
</dbReference>
<name>A0A4R0NRS9_9SPHI</name>
<dbReference type="GO" id="GO:0003677">
    <property type="term" value="F:DNA binding"/>
    <property type="evidence" value="ECO:0007669"/>
    <property type="project" value="UniProtKB-KW"/>
</dbReference>
<keyword evidence="4" id="KW-0804">Transcription</keyword>
<dbReference type="GO" id="GO:0006352">
    <property type="term" value="P:DNA-templated transcription initiation"/>
    <property type="evidence" value="ECO:0007669"/>
    <property type="project" value="InterPro"/>
</dbReference>
<dbReference type="InterPro" id="IPR036388">
    <property type="entry name" value="WH-like_DNA-bd_sf"/>
</dbReference>
<evidence type="ECO:0000259" key="6">
    <source>
        <dbReference type="Pfam" id="PF04539"/>
    </source>
</evidence>
<dbReference type="RefSeq" id="WP_131594815.1">
    <property type="nucleotide sequence ID" value="NZ_SJSL01000001.1"/>
</dbReference>
<dbReference type="InterPro" id="IPR013324">
    <property type="entry name" value="RNA_pol_sigma_r3/r4-like"/>
</dbReference>
<evidence type="ECO:0000256" key="2">
    <source>
        <dbReference type="ARBA" id="ARBA00023082"/>
    </source>
</evidence>
<evidence type="ECO:0000256" key="4">
    <source>
        <dbReference type="ARBA" id="ARBA00023163"/>
    </source>
</evidence>
<feature type="domain" description="RNA polymerase sigma-70 region 3" evidence="6">
    <location>
        <begin position="138"/>
        <end position="208"/>
    </location>
</feature>
<dbReference type="Pfam" id="PF04539">
    <property type="entry name" value="Sigma70_r3"/>
    <property type="match status" value="1"/>
</dbReference>
<dbReference type="Pfam" id="PF04542">
    <property type="entry name" value="Sigma70_r2"/>
    <property type="match status" value="1"/>
</dbReference>
<sequence>MRELKILKSHTNRNEESLHRYLSDIGRISLIDPGEEILLARKIKAGDKAAEHKLITANLRFVVSCAKKYQNLGLSLADLVCEGNLGLIKAAGNFDETRGFKFISYAVWWVRQSVITAINEYARIIRLPMNQQLGMTAINNEAIKLEQTLQREPTLHELSEVIGKTEDQLADHIRANARARYLEDHIPGGESEDNALINFLADQSGNHANEWIKSEHLRERICMLLNTLKTREREIVIHAYGLFGNQQLENEDIAIKMGLSKERIRQLLSKSINKLQKFPQTGMLREYA</sequence>
<dbReference type="SUPFAM" id="SSF88946">
    <property type="entry name" value="Sigma2 domain of RNA polymerase sigma factors"/>
    <property type="match status" value="1"/>
</dbReference>